<dbReference type="AlphaFoldDB" id="A0A2M9CLW3"/>
<dbReference type="InterPro" id="IPR032854">
    <property type="entry name" value="ALKBH3"/>
</dbReference>
<comment type="caution">
    <text evidence="2">The sequence shown here is derived from an EMBL/GenBank/DDBJ whole genome shotgun (WGS) entry which is preliminary data.</text>
</comment>
<dbReference type="Gene3D" id="2.60.120.590">
    <property type="entry name" value="Alpha-ketoglutarate-dependent dioxygenase AlkB-like"/>
    <property type="match status" value="1"/>
</dbReference>
<dbReference type="GO" id="GO:0051213">
    <property type="term" value="F:dioxygenase activity"/>
    <property type="evidence" value="ECO:0007669"/>
    <property type="project" value="UniProtKB-KW"/>
</dbReference>
<reference evidence="2 3" key="1">
    <citation type="submission" date="2017-11" db="EMBL/GenBank/DDBJ databases">
        <title>Genomic Encyclopedia of Archaeal and Bacterial Type Strains, Phase II (KMG-II): From Individual Species to Whole Genera.</title>
        <authorList>
            <person name="Goeker M."/>
        </authorList>
    </citation>
    <scope>NUCLEOTIDE SEQUENCE [LARGE SCALE GENOMIC DNA]</scope>
    <source>
        <strain evidence="2 3">DSM 27393</strain>
    </source>
</reference>
<sequence>MSIAFQASLFDEPDAPATFGELSAMRRIELGAGAWVDVLPGWAKDSDGLFQRLVETVPWRADRREMYDRVVDVPRLVSSYGDGDPLPDPALTEARGALNRYYRAGRLDEFATAGLCFYRNGNDSVAWHGDYVARDSMNDTRIGILSLGSPRSLAIRPKGGGEVMRFPVGHGDLLVMGGSCQRTHEHAVLKTAKAVGPRVSVQFRPAYARSGAPERRPGGFTYGRPVVGFTDRTA</sequence>
<keyword evidence="3" id="KW-1185">Reference proteome</keyword>
<dbReference type="EMBL" id="PGFF01000001">
    <property type="protein sequence ID" value="PJJ72876.1"/>
    <property type="molecule type" value="Genomic_DNA"/>
</dbReference>
<dbReference type="PANTHER" id="PTHR31212:SF4">
    <property type="entry name" value="ALPHA-KETOGLUTARATE-DEPENDENT DIOXYGENASE ALKB HOMOLOG 3"/>
    <property type="match status" value="1"/>
</dbReference>
<name>A0A2M9CLW3_9MICO</name>
<evidence type="ECO:0000313" key="2">
    <source>
        <dbReference type="EMBL" id="PJJ72876.1"/>
    </source>
</evidence>
<dbReference type="PANTHER" id="PTHR31212">
    <property type="entry name" value="ALPHA-KETOGLUTARATE-DEPENDENT DIOXYGENASE ALKB HOMOLOG 3"/>
    <property type="match status" value="1"/>
</dbReference>
<dbReference type="SUPFAM" id="SSF51197">
    <property type="entry name" value="Clavaminate synthase-like"/>
    <property type="match status" value="1"/>
</dbReference>
<evidence type="ECO:0000313" key="3">
    <source>
        <dbReference type="Proteomes" id="UP000228758"/>
    </source>
</evidence>
<dbReference type="Proteomes" id="UP000228758">
    <property type="component" value="Unassembled WGS sequence"/>
</dbReference>
<dbReference type="InterPro" id="IPR005123">
    <property type="entry name" value="Oxoglu/Fe-dep_dioxygenase_dom"/>
</dbReference>
<organism evidence="2 3">
    <name type="scientific">Diaminobutyricimonas aerilata</name>
    <dbReference type="NCBI Taxonomy" id="1162967"/>
    <lineage>
        <taxon>Bacteria</taxon>
        <taxon>Bacillati</taxon>
        <taxon>Actinomycetota</taxon>
        <taxon>Actinomycetes</taxon>
        <taxon>Micrococcales</taxon>
        <taxon>Microbacteriaceae</taxon>
        <taxon>Diaminobutyricimonas</taxon>
    </lineage>
</organism>
<dbReference type="InterPro" id="IPR037151">
    <property type="entry name" value="AlkB-like_sf"/>
</dbReference>
<accession>A0A2M9CLW3</accession>
<dbReference type="GO" id="GO:0006307">
    <property type="term" value="P:DNA alkylation repair"/>
    <property type="evidence" value="ECO:0007669"/>
    <property type="project" value="InterPro"/>
</dbReference>
<keyword evidence="2" id="KW-0560">Oxidoreductase</keyword>
<keyword evidence="2" id="KW-0223">Dioxygenase</keyword>
<dbReference type="Pfam" id="PF13532">
    <property type="entry name" value="2OG-FeII_Oxy_2"/>
    <property type="match status" value="1"/>
</dbReference>
<dbReference type="InterPro" id="IPR027450">
    <property type="entry name" value="AlkB-like"/>
</dbReference>
<gene>
    <name evidence="2" type="ORF">CLV46_2453</name>
</gene>
<protein>
    <submittedName>
        <fullName evidence="2">Alkylated DNA repair dioxygenase AlkB</fullName>
    </submittedName>
</protein>
<dbReference type="OrthoDB" id="190276at2"/>
<dbReference type="RefSeq" id="WP_100365019.1">
    <property type="nucleotide sequence ID" value="NZ_PGFF01000001.1"/>
</dbReference>
<dbReference type="PROSITE" id="PS51471">
    <property type="entry name" value="FE2OG_OXY"/>
    <property type="match status" value="1"/>
</dbReference>
<feature type="domain" description="Fe2OG dioxygenase" evidence="1">
    <location>
        <begin position="109"/>
        <end position="207"/>
    </location>
</feature>
<proteinExistence type="predicted"/>
<evidence type="ECO:0000259" key="1">
    <source>
        <dbReference type="PROSITE" id="PS51471"/>
    </source>
</evidence>